<comment type="pathway">
    <text evidence="9">Carotenoid biosynthesis; staphyloxanthin biosynthesis; staphyloxanthin from farnesyl diphosphate: step 5/5.</text>
</comment>
<name>A0A1I1GV71_9LACT</name>
<evidence type="ECO:0000256" key="2">
    <source>
        <dbReference type="ARBA" id="ARBA00022475"/>
    </source>
</evidence>
<dbReference type="InterPro" id="IPR044021">
    <property type="entry name" value="CrtO"/>
</dbReference>
<feature type="transmembrane region" description="Helical" evidence="13">
    <location>
        <begin position="120"/>
        <end position="139"/>
    </location>
</feature>
<dbReference type="Pfam" id="PF18927">
    <property type="entry name" value="CrtO"/>
    <property type="match status" value="1"/>
</dbReference>
<dbReference type="EMBL" id="FOLT01000003">
    <property type="protein sequence ID" value="SFC15749.1"/>
    <property type="molecule type" value="Genomic_DNA"/>
</dbReference>
<evidence type="ECO:0000256" key="13">
    <source>
        <dbReference type="SAM" id="Phobius"/>
    </source>
</evidence>
<evidence type="ECO:0000256" key="8">
    <source>
        <dbReference type="ARBA" id="ARBA00023315"/>
    </source>
</evidence>
<dbReference type="Proteomes" id="UP000199612">
    <property type="component" value="Unassembled WGS sequence"/>
</dbReference>
<comment type="subcellular location">
    <subcellularLocation>
        <location evidence="1">Cell membrane</location>
        <topology evidence="1">Single-pass membrane protein</topology>
    </subcellularLocation>
</comment>
<keyword evidence="15" id="KW-1185">Reference proteome</keyword>
<keyword evidence="7 13" id="KW-0472">Membrane</keyword>
<evidence type="ECO:0000256" key="3">
    <source>
        <dbReference type="ARBA" id="ARBA00022679"/>
    </source>
</evidence>
<evidence type="ECO:0000256" key="1">
    <source>
        <dbReference type="ARBA" id="ARBA00004162"/>
    </source>
</evidence>
<evidence type="ECO:0000313" key="14">
    <source>
        <dbReference type="EMBL" id="SFC15749.1"/>
    </source>
</evidence>
<evidence type="ECO:0000256" key="4">
    <source>
        <dbReference type="ARBA" id="ARBA00022692"/>
    </source>
</evidence>
<accession>A0A1I1GV71</accession>
<evidence type="ECO:0000256" key="9">
    <source>
        <dbReference type="ARBA" id="ARBA00023588"/>
    </source>
</evidence>
<dbReference type="UniPathway" id="UPA00029">
    <property type="reaction ID" value="UER00560"/>
</dbReference>
<keyword evidence="8 14" id="KW-0012">Acyltransferase</keyword>
<keyword evidence="2" id="KW-1003">Cell membrane</keyword>
<dbReference type="STRING" id="753702.SAMN04488102_103249"/>
<keyword evidence="3 14" id="KW-0808">Transferase</keyword>
<proteinExistence type="inferred from homology"/>
<dbReference type="GO" id="GO:0005886">
    <property type="term" value="C:plasma membrane"/>
    <property type="evidence" value="ECO:0007669"/>
    <property type="project" value="UniProtKB-SubCell"/>
</dbReference>
<keyword evidence="5" id="KW-0732">Signal</keyword>
<dbReference type="OrthoDB" id="3783432at2"/>
<evidence type="ECO:0000256" key="5">
    <source>
        <dbReference type="ARBA" id="ARBA00022729"/>
    </source>
</evidence>
<evidence type="ECO:0000256" key="7">
    <source>
        <dbReference type="ARBA" id="ARBA00023136"/>
    </source>
</evidence>
<gene>
    <name evidence="14" type="ORF">SAMN04488102_103249</name>
</gene>
<comment type="similarity">
    <text evidence="10">Belongs to the acyltransferase CrtO family.</text>
</comment>
<comment type="function">
    <text evidence="12">Catalyzes the acylation of glycosyl-4,4'-diaponeurosporenoate, i.e. the esterification of glucose at the C6'' position with the carboxyl group of the C(15) fatty acid 12-methyltetradecanoic acid, to yield staphyloxanthin. This is the last step in the biosynthesis of this orange pigment, present in most staphylococci strains.</text>
</comment>
<dbReference type="AlphaFoldDB" id="A0A1I1GV71"/>
<evidence type="ECO:0000256" key="12">
    <source>
        <dbReference type="ARBA" id="ARBA00025324"/>
    </source>
</evidence>
<keyword evidence="6 13" id="KW-1133">Transmembrane helix</keyword>
<evidence type="ECO:0000256" key="10">
    <source>
        <dbReference type="ARBA" id="ARBA00023603"/>
    </source>
</evidence>
<organism evidence="14 15">
    <name type="scientific">Alkalibacterium subtropicum</name>
    <dbReference type="NCBI Taxonomy" id="753702"/>
    <lineage>
        <taxon>Bacteria</taxon>
        <taxon>Bacillati</taxon>
        <taxon>Bacillota</taxon>
        <taxon>Bacilli</taxon>
        <taxon>Lactobacillales</taxon>
        <taxon>Carnobacteriaceae</taxon>
        <taxon>Alkalibacterium</taxon>
    </lineage>
</organism>
<evidence type="ECO:0000256" key="11">
    <source>
        <dbReference type="ARBA" id="ARBA00023667"/>
    </source>
</evidence>
<evidence type="ECO:0000313" key="15">
    <source>
        <dbReference type="Proteomes" id="UP000199612"/>
    </source>
</evidence>
<protein>
    <recommendedName>
        <fullName evidence="11">Glycosyl-4,4'-diaponeurosporenoate acyltransferase</fullName>
    </recommendedName>
</protein>
<evidence type="ECO:0000256" key="6">
    <source>
        <dbReference type="ARBA" id="ARBA00022989"/>
    </source>
</evidence>
<reference evidence="15" key="1">
    <citation type="submission" date="2016-10" db="EMBL/GenBank/DDBJ databases">
        <authorList>
            <person name="Varghese N."/>
            <person name="Submissions S."/>
        </authorList>
    </citation>
    <scope>NUCLEOTIDE SEQUENCE [LARGE SCALE GENOMIC DNA]</scope>
    <source>
        <strain evidence="15">DSM 23664</strain>
    </source>
</reference>
<sequence length="161" mass="19425">MRLFLLDLGVWLFLHLTISLGLIKLPDRFLSGSHLLYELFKERSFEKNGKFWKDKVKVHKWKDKLPDGASLFHAGYKKKELQNNDIYTIRVFIKETKRAELTHWLLIVPAPFFFLWNPVWAGWVMIVYALLVNVPFIMIQRYNRIRLTRIEKKRQTYTDKK</sequence>
<dbReference type="GO" id="GO:0016746">
    <property type="term" value="F:acyltransferase activity"/>
    <property type="evidence" value="ECO:0007669"/>
    <property type="project" value="UniProtKB-KW"/>
</dbReference>
<keyword evidence="4 13" id="KW-0812">Transmembrane</keyword>
<dbReference type="RefSeq" id="WP_091529116.1">
    <property type="nucleotide sequence ID" value="NZ_FOLT01000003.1"/>
</dbReference>